<feature type="transmembrane region" description="Helical" evidence="2">
    <location>
        <begin position="123"/>
        <end position="147"/>
    </location>
</feature>
<protein>
    <submittedName>
        <fullName evidence="3">Uncharacterized protein</fullName>
    </submittedName>
</protein>
<accession>A0AAD6TYZ0</accession>
<keyword evidence="4" id="KW-1185">Reference proteome</keyword>
<feature type="transmembrane region" description="Helical" evidence="2">
    <location>
        <begin position="198"/>
        <end position="217"/>
    </location>
</feature>
<keyword evidence="2" id="KW-0472">Membrane</keyword>
<evidence type="ECO:0000313" key="4">
    <source>
        <dbReference type="Proteomes" id="UP001222325"/>
    </source>
</evidence>
<sequence length="511" mass="56723">MLQIPSSAFSLVSISSKVLFGLCGGFFLGSKVLYTRLVLSIPKNSLSATQTTASIWLPTKCALPTPQISVSCIAIVGYATVVFASLFCILRAKSFPGIASQPPSPPPNSGSSFSADDKRGRSWILWIILIIIGLAVLALALVFWLFVNDGSLPAPIFTVPWIDGLSLMERTFENGLIFTASLLSAARLHIPTPAYQHFNIVLLASASHAVCIALALAFEQWRRRAVSLAPNYWLQCCVTIFVPVIIILSFSWLNWVFWIFWYFEFHFFLPTVTTVAARIIRLPSPLLFLHKYESASVLTIAGSALVHAAIWGLSTIGLALLGVPHAARHVIRCLSRRSVLRLSLRISCAEIIIFVYCFGIIFPGIVFIGSSLEILRLVLWHSVPFTPARAEVQKILWGMVSELLEWKHMQIADFHHLVSTLWGLRFSGINICVRTWGGLAWGHQLLIVVPAMIFYSYFYLSTKLAKPPTSMISHSPHGDSDNTTKKIPDDIDNEDPRGRSTSLPRRHPRVS</sequence>
<name>A0AAD6TYZ0_9AGAR</name>
<feature type="transmembrane region" description="Helical" evidence="2">
    <location>
        <begin position="7"/>
        <end position="28"/>
    </location>
</feature>
<feature type="region of interest" description="Disordered" evidence="1">
    <location>
        <begin position="471"/>
        <end position="511"/>
    </location>
</feature>
<keyword evidence="2" id="KW-1133">Transmembrane helix</keyword>
<dbReference type="Proteomes" id="UP001222325">
    <property type="component" value="Unassembled WGS sequence"/>
</dbReference>
<feature type="transmembrane region" description="Helical" evidence="2">
    <location>
        <begin position="300"/>
        <end position="323"/>
    </location>
</feature>
<proteinExistence type="predicted"/>
<feature type="transmembrane region" description="Helical" evidence="2">
    <location>
        <begin position="441"/>
        <end position="460"/>
    </location>
</feature>
<dbReference type="AlphaFoldDB" id="A0AAD6TYZ0"/>
<evidence type="ECO:0000256" key="2">
    <source>
        <dbReference type="SAM" id="Phobius"/>
    </source>
</evidence>
<feature type="compositionally biased region" description="Basic and acidic residues" evidence="1">
    <location>
        <begin position="476"/>
        <end position="498"/>
    </location>
</feature>
<dbReference type="EMBL" id="JARJCN010000042">
    <property type="protein sequence ID" value="KAJ7083180.1"/>
    <property type="molecule type" value="Genomic_DNA"/>
</dbReference>
<organism evidence="3 4">
    <name type="scientific">Mycena belliarum</name>
    <dbReference type="NCBI Taxonomy" id="1033014"/>
    <lineage>
        <taxon>Eukaryota</taxon>
        <taxon>Fungi</taxon>
        <taxon>Dikarya</taxon>
        <taxon>Basidiomycota</taxon>
        <taxon>Agaricomycotina</taxon>
        <taxon>Agaricomycetes</taxon>
        <taxon>Agaricomycetidae</taxon>
        <taxon>Agaricales</taxon>
        <taxon>Marasmiineae</taxon>
        <taxon>Mycenaceae</taxon>
        <taxon>Mycena</taxon>
    </lineage>
</organism>
<evidence type="ECO:0000313" key="3">
    <source>
        <dbReference type="EMBL" id="KAJ7083180.1"/>
    </source>
</evidence>
<feature type="transmembrane region" description="Helical" evidence="2">
    <location>
        <begin position="68"/>
        <end position="90"/>
    </location>
</feature>
<feature type="transmembrane region" description="Helical" evidence="2">
    <location>
        <begin position="232"/>
        <end position="253"/>
    </location>
</feature>
<keyword evidence="2" id="KW-0812">Transmembrane</keyword>
<reference evidence="3" key="1">
    <citation type="submission" date="2023-03" db="EMBL/GenBank/DDBJ databases">
        <title>Massive genome expansion in bonnet fungi (Mycena s.s.) driven by repeated elements and novel gene families across ecological guilds.</title>
        <authorList>
            <consortium name="Lawrence Berkeley National Laboratory"/>
            <person name="Harder C.B."/>
            <person name="Miyauchi S."/>
            <person name="Viragh M."/>
            <person name="Kuo A."/>
            <person name="Thoen E."/>
            <person name="Andreopoulos B."/>
            <person name="Lu D."/>
            <person name="Skrede I."/>
            <person name="Drula E."/>
            <person name="Henrissat B."/>
            <person name="Morin E."/>
            <person name="Kohler A."/>
            <person name="Barry K."/>
            <person name="LaButti K."/>
            <person name="Morin E."/>
            <person name="Salamov A."/>
            <person name="Lipzen A."/>
            <person name="Mereny Z."/>
            <person name="Hegedus B."/>
            <person name="Baldrian P."/>
            <person name="Stursova M."/>
            <person name="Weitz H."/>
            <person name="Taylor A."/>
            <person name="Grigoriev I.V."/>
            <person name="Nagy L.G."/>
            <person name="Martin F."/>
            <person name="Kauserud H."/>
        </authorList>
    </citation>
    <scope>NUCLEOTIDE SEQUENCE</scope>
    <source>
        <strain evidence="3">CBHHK173m</strain>
    </source>
</reference>
<evidence type="ECO:0000256" key="1">
    <source>
        <dbReference type="SAM" id="MobiDB-lite"/>
    </source>
</evidence>
<feature type="transmembrane region" description="Helical" evidence="2">
    <location>
        <begin position="344"/>
        <end position="368"/>
    </location>
</feature>
<comment type="caution">
    <text evidence="3">The sequence shown here is derived from an EMBL/GenBank/DDBJ whole genome shotgun (WGS) entry which is preliminary data.</text>
</comment>
<gene>
    <name evidence="3" type="ORF">B0H15DRAFT_1024301</name>
</gene>